<dbReference type="OrthoDB" id="1524066at2"/>
<proteinExistence type="predicted"/>
<evidence type="ECO:0008006" key="3">
    <source>
        <dbReference type="Google" id="ProtNLM"/>
    </source>
</evidence>
<dbReference type="Proteomes" id="UP000321204">
    <property type="component" value="Chromosome"/>
</dbReference>
<name>A0A5B8UES1_9BACT</name>
<reference evidence="1 2" key="1">
    <citation type="journal article" date="2015" name="Int. J. Syst. Evol. Microbiol.">
        <title>Flavisolibacter ginsenosidimutans sp. nov., with ginsenoside-converting activity isolated from soil used for cultivating ginseng.</title>
        <authorList>
            <person name="Zhao Y."/>
            <person name="Liu Q."/>
            <person name="Kang M.S."/>
            <person name="Jin F."/>
            <person name="Yu H."/>
            <person name="Im W.T."/>
        </authorList>
    </citation>
    <scope>NUCLEOTIDE SEQUENCE [LARGE SCALE GENOMIC DNA]</scope>
    <source>
        <strain evidence="1 2">Gsoil 636</strain>
    </source>
</reference>
<sequence>MKKISFLLLFLVAIIAAGCYYNNEEQLYNCPVDAASTKYSTTVANILTSYGCTGCHVAPVPSGNIDLSSYAGVKVVAGDGRLYGAITHAPGLQPMPQGAAKMNGCDIRRVKVWIDAGAPNN</sequence>
<dbReference type="RefSeq" id="WP_146783362.1">
    <property type="nucleotide sequence ID" value="NZ_BAABIO010000006.1"/>
</dbReference>
<dbReference type="EMBL" id="CP042433">
    <property type="protein sequence ID" value="QEC55181.1"/>
    <property type="molecule type" value="Genomic_DNA"/>
</dbReference>
<dbReference type="PROSITE" id="PS51257">
    <property type="entry name" value="PROKAR_LIPOPROTEIN"/>
    <property type="match status" value="1"/>
</dbReference>
<dbReference type="AlphaFoldDB" id="A0A5B8UES1"/>
<keyword evidence="2" id="KW-1185">Reference proteome</keyword>
<accession>A0A5B8UES1</accession>
<gene>
    <name evidence="1" type="ORF">FSB75_04425</name>
</gene>
<protein>
    <recommendedName>
        <fullName evidence="3">Cytochrome c domain-containing protein</fullName>
    </recommendedName>
</protein>
<evidence type="ECO:0000313" key="1">
    <source>
        <dbReference type="EMBL" id="QEC55181.1"/>
    </source>
</evidence>
<organism evidence="1 2">
    <name type="scientific">Flavisolibacter ginsenosidimutans</name>
    <dbReference type="NCBI Taxonomy" id="661481"/>
    <lineage>
        <taxon>Bacteria</taxon>
        <taxon>Pseudomonadati</taxon>
        <taxon>Bacteroidota</taxon>
        <taxon>Chitinophagia</taxon>
        <taxon>Chitinophagales</taxon>
        <taxon>Chitinophagaceae</taxon>
        <taxon>Flavisolibacter</taxon>
    </lineage>
</organism>
<evidence type="ECO:0000313" key="2">
    <source>
        <dbReference type="Proteomes" id="UP000321204"/>
    </source>
</evidence>
<dbReference type="KEGG" id="fgg:FSB75_04425"/>